<proteinExistence type="predicted"/>
<feature type="domain" description="DUF2510" evidence="1">
    <location>
        <begin position="94"/>
        <end position="124"/>
    </location>
</feature>
<dbReference type="Pfam" id="PF10708">
    <property type="entry name" value="DUF2510"/>
    <property type="match status" value="2"/>
</dbReference>
<evidence type="ECO:0000313" key="3">
    <source>
        <dbReference type="Proteomes" id="UP000727993"/>
    </source>
</evidence>
<accession>A0A936NBT2</accession>
<feature type="domain" description="DUF2510" evidence="1">
    <location>
        <begin position="47"/>
        <end position="75"/>
    </location>
</feature>
<comment type="caution">
    <text evidence="2">The sequence shown here is derived from an EMBL/GenBank/DDBJ whole genome shotgun (WGS) entry which is preliminary data.</text>
</comment>
<dbReference type="EMBL" id="JADJZA010000001">
    <property type="protein sequence ID" value="MBK9296166.1"/>
    <property type="molecule type" value="Genomic_DNA"/>
</dbReference>
<dbReference type="InterPro" id="IPR018929">
    <property type="entry name" value="DUF2510"/>
</dbReference>
<organism evidence="2 3">
    <name type="scientific">Candidatus Neomicrothrix subdominans</name>
    <dbReference type="NCBI Taxonomy" id="2954438"/>
    <lineage>
        <taxon>Bacteria</taxon>
        <taxon>Bacillati</taxon>
        <taxon>Actinomycetota</taxon>
        <taxon>Acidimicrobiia</taxon>
        <taxon>Acidimicrobiales</taxon>
        <taxon>Microthrixaceae</taxon>
        <taxon>Candidatus Neomicrothrix</taxon>
    </lineage>
</organism>
<dbReference type="AlphaFoldDB" id="A0A936NBT2"/>
<evidence type="ECO:0000259" key="1">
    <source>
        <dbReference type="Pfam" id="PF10708"/>
    </source>
</evidence>
<sequence length="128" mass="14394">MALGPFTEGYIQGAVIGDLMYDAAGFLGERRGRKLARRAADQSPSEGWHDDPAGRYEHRYWDGDGWTDHVATAGVADFDPLYACQTDDQLAPEGWHSDPAERYEYRYWDGNAWTDYVSSPSPAQFDPI</sequence>
<reference evidence="2 3" key="1">
    <citation type="submission" date="2020-10" db="EMBL/GenBank/DDBJ databases">
        <title>Connecting structure to function with the recovery of over 1000 high-quality activated sludge metagenome-assembled genomes encoding full-length rRNA genes using long-read sequencing.</title>
        <authorList>
            <person name="Singleton C.M."/>
            <person name="Petriglieri F."/>
            <person name="Kristensen J.M."/>
            <person name="Kirkegaard R.H."/>
            <person name="Michaelsen T.Y."/>
            <person name="Andersen M.H."/>
            <person name="Karst S.M."/>
            <person name="Dueholm M.S."/>
            <person name="Nielsen P.H."/>
            <person name="Albertsen M."/>
        </authorList>
    </citation>
    <scope>NUCLEOTIDE SEQUENCE [LARGE SCALE GENOMIC DNA]</scope>
    <source>
        <strain evidence="2">Lyne_18-Q3-R50-59_MAXAC.006</strain>
    </source>
</reference>
<gene>
    <name evidence="2" type="ORF">IPN02_04705</name>
</gene>
<evidence type="ECO:0000313" key="2">
    <source>
        <dbReference type="EMBL" id="MBK9296166.1"/>
    </source>
</evidence>
<protein>
    <submittedName>
        <fullName evidence="2">DUF2510 domain-containing protein</fullName>
    </submittedName>
</protein>
<dbReference type="Proteomes" id="UP000727993">
    <property type="component" value="Unassembled WGS sequence"/>
</dbReference>
<name>A0A936NBT2_9ACTN</name>